<keyword evidence="7" id="KW-0449">Lipoprotein</keyword>
<keyword evidence="3 11" id="KW-0812">Transmembrane</keyword>
<feature type="transmembrane region" description="Helical" evidence="11">
    <location>
        <begin position="108"/>
        <end position="129"/>
    </location>
</feature>
<evidence type="ECO:0000256" key="4">
    <source>
        <dbReference type="ARBA" id="ARBA00022989"/>
    </source>
</evidence>
<evidence type="ECO:0000256" key="8">
    <source>
        <dbReference type="ARBA" id="ARBA00023315"/>
    </source>
</evidence>
<dbReference type="EMBL" id="LT635764">
    <property type="protein sequence ID" value="SGZ50639.1"/>
    <property type="molecule type" value="Genomic_DNA"/>
</dbReference>
<evidence type="ECO:0000256" key="9">
    <source>
        <dbReference type="ARBA" id="ARBA00023463"/>
    </source>
</evidence>
<dbReference type="PANTHER" id="PTHR22883">
    <property type="entry name" value="ZINC FINGER DHHC DOMAIN CONTAINING PROTEIN"/>
    <property type="match status" value="1"/>
</dbReference>
<evidence type="ECO:0000256" key="10">
    <source>
        <dbReference type="ARBA" id="ARBA00048048"/>
    </source>
</evidence>
<dbReference type="PANTHER" id="PTHR22883:SF43">
    <property type="entry name" value="PALMITOYLTRANSFERASE APP"/>
    <property type="match status" value="1"/>
</dbReference>
<dbReference type="Pfam" id="PF01529">
    <property type="entry name" value="DHHC"/>
    <property type="match status" value="1"/>
</dbReference>
<dbReference type="InterPro" id="IPR001594">
    <property type="entry name" value="Palmitoyltrfase_DHHC"/>
</dbReference>
<feature type="transmembrane region" description="Helical" evidence="11">
    <location>
        <begin position="265"/>
        <end position="290"/>
    </location>
</feature>
<evidence type="ECO:0000256" key="3">
    <source>
        <dbReference type="ARBA" id="ARBA00022692"/>
    </source>
</evidence>
<evidence type="ECO:0000256" key="1">
    <source>
        <dbReference type="ARBA" id="ARBA00004477"/>
    </source>
</evidence>
<dbReference type="GO" id="GO:0006612">
    <property type="term" value="P:protein targeting to membrane"/>
    <property type="evidence" value="ECO:0007669"/>
    <property type="project" value="TreeGrafter"/>
</dbReference>
<dbReference type="GO" id="GO:0005789">
    <property type="term" value="C:endoplasmic reticulum membrane"/>
    <property type="evidence" value="ECO:0007669"/>
    <property type="project" value="UniProtKB-SubCell"/>
</dbReference>
<evidence type="ECO:0000256" key="6">
    <source>
        <dbReference type="ARBA" id="ARBA00023139"/>
    </source>
</evidence>
<keyword evidence="4 11" id="KW-1133">Transmembrane helix</keyword>
<evidence type="ECO:0000256" key="5">
    <source>
        <dbReference type="ARBA" id="ARBA00023136"/>
    </source>
</evidence>
<gene>
    <name evidence="13" type="ORF">SAMEA4029009_CIC11G00000003462</name>
</gene>
<evidence type="ECO:0000313" key="13">
    <source>
        <dbReference type="EMBL" id="SGZ50639.1"/>
    </source>
</evidence>
<protein>
    <recommendedName>
        <fullName evidence="11">Palmitoyltransferase</fullName>
        <ecNumber evidence="11">2.3.1.225</ecNumber>
    </recommendedName>
</protein>
<dbReference type="GO" id="GO:0019706">
    <property type="term" value="F:protein-cysteine S-palmitoyltransferase activity"/>
    <property type="evidence" value="ECO:0007669"/>
    <property type="project" value="UniProtKB-EC"/>
</dbReference>
<dbReference type="InterPro" id="IPR039859">
    <property type="entry name" value="PFA4/ZDH16/20/ERF2-like"/>
</dbReference>
<comment type="domain">
    <text evidence="11">The DHHC domain is required for palmitoyltransferase activity.</text>
</comment>
<comment type="similarity">
    <text evidence="9">Belongs to the DHHC palmitoyltransferase family. ERF2/ZDHHC9 subfamily.</text>
</comment>
<organism evidence="13 14">
    <name type="scientific">Sungouiella intermedia</name>
    <dbReference type="NCBI Taxonomy" id="45354"/>
    <lineage>
        <taxon>Eukaryota</taxon>
        <taxon>Fungi</taxon>
        <taxon>Dikarya</taxon>
        <taxon>Ascomycota</taxon>
        <taxon>Saccharomycotina</taxon>
        <taxon>Pichiomycetes</taxon>
        <taxon>Metschnikowiaceae</taxon>
        <taxon>Sungouiella</taxon>
    </lineage>
</organism>
<evidence type="ECO:0000259" key="12">
    <source>
        <dbReference type="Pfam" id="PF01529"/>
    </source>
</evidence>
<dbReference type="EC" id="2.3.1.225" evidence="11"/>
<keyword evidence="6" id="KW-0564">Palmitate</keyword>
<accession>A0A1L0BGA8</accession>
<evidence type="ECO:0000313" key="14">
    <source>
        <dbReference type="Proteomes" id="UP000182259"/>
    </source>
</evidence>
<keyword evidence="5 11" id="KW-0472">Membrane</keyword>
<evidence type="ECO:0000256" key="11">
    <source>
        <dbReference type="RuleBase" id="RU079119"/>
    </source>
</evidence>
<name>A0A1L0BGA8_9ASCO</name>
<dbReference type="Proteomes" id="UP000182259">
    <property type="component" value="Chromosome I"/>
</dbReference>
<sequence length="366" mass="41411">MAAARSSTANTRSVSPLGIASLPSVPWIHVLVANWLITDPSYIVSSKKLHNYQVQNDGHSHTVFFLGGRLRFVKLPPISVGVIMVIVASGVLFWIFEASWIWHHINAAPVIIYTYLWLLSFLFFVKAACSDPGIVPRNLHLPYNMDQMGTYKPPDEYFNVVSLPYTSNTTFGVSVKYCPTCHIWRLPRMSHCGICNVCVSNHDHHCRFLSNCVGLRNYRHFLWFLLVSVLACVCQAVLCFVHLFHYRTHYSSLSTFSQSASRYPVALLLAIIAILGFVYPFLLLGLHVYLTAYNCTTREYLNYVRPASHGASPYVNVFDTKSIWRNLWLNWIATPQGLSLVNPKQQYVEGDITLEPVPPLAGFTHA</sequence>
<dbReference type="AlphaFoldDB" id="A0A1L0BGA8"/>
<proteinExistence type="inferred from homology"/>
<reference evidence="13 14" key="1">
    <citation type="submission" date="2016-10" db="EMBL/GenBank/DDBJ databases">
        <authorList>
            <person name="de Groot N.N."/>
        </authorList>
    </citation>
    <scope>NUCLEOTIDE SEQUENCE [LARGE SCALE GENOMIC DNA]</scope>
    <source>
        <strain evidence="13 14">PYCC 4715</strain>
    </source>
</reference>
<evidence type="ECO:0000256" key="2">
    <source>
        <dbReference type="ARBA" id="ARBA00022679"/>
    </source>
</evidence>
<evidence type="ECO:0000256" key="7">
    <source>
        <dbReference type="ARBA" id="ARBA00023288"/>
    </source>
</evidence>
<comment type="subcellular location">
    <subcellularLocation>
        <location evidence="1">Endoplasmic reticulum membrane</location>
        <topology evidence="1">Multi-pass membrane protein</topology>
    </subcellularLocation>
</comment>
<dbReference type="GO" id="GO:0005794">
    <property type="term" value="C:Golgi apparatus"/>
    <property type="evidence" value="ECO:0007669"/>
    <property type="project" value="TreeGrafter"/>
</dbReference>
<comment type="catalytic activity">
    <reaction evidence="10 11">
        <text>L-cysteinyl-[protein] + hexadecanoyl-CoA = S-hexadecanoyl-L-cysteinyl-[protein] + CoA</text>
        <dbReference type="Rhea" id="RHEA:36683"/>
        <dbReference type="Rhea" id="RHEA-COMP:10131"/>
        <dbReference type="Rhea" id="RHEA-COMP:11032"/>
        <dbReference type="ChEBI" id="CHEBI:29950"/>
        <dbReference type="ChEBI" id="CHEBI:57287"/>
        <dbReference type="ChEBI" id="CHEBI:57379"/>
        <dbReference type="ChEBI" id="CHEBI:74151"/>
        <dbReference type="EC" id="2.3.1.225"/>
    </reaction>
</comment>
<feature type="domain" description="Palmitoyltransferase DHHC" evidence="12">
    <location>
        <begin position="176"/>
        <end position="303"/>
    </location>
</feature>
<keyword evidence="2 11" id="KW-0808">Transferase</keyword>
<keyword evidence="8 11" id="KW-0012">Acyltransferase</keyword>
<dbReference type="PROSITE" id="PS50216">
    <property type="entry name" value="DHHC"/>
    <property type="match status" value="1"/>
</dbReference>
<feature type="transmembrane region" description="Helical" evidence="11">
    <location>
        <begin position="221"/>
        <end position="245"/>
    </location>
</feature>
<feature type="transmembrane region" description="Helical" evidence="11">
    <location>
        <begin position="78"/>
        <end position="96"/>
    </location>
</feature>